<feature type="coiled-coil region" evidence="1">
    <location>
        <begin position="120"/>
        <end position="147"/>
    </location>
</feature>
<evidence type="ECO:0000313" key="2">
    <source>
        <dbReference type="EMBL" id="MBC3906815.1"/>
    </source>
</evidence>
<dbReference type="Proteomes" id="UP000646911">
    <property type="component" value="Unassembled WGS sequence"/>
</dbReference>
<evidence type="ECO:0000256" key="1">
    <source>
        <dbReference type="SAM" id="Coils"/>
    </source>
</evidence>
<gene>
    <name evidence="2" type="ORF">H8L47_04510</name>
</gene>
<evidence type="ECO:0000313" key="3">
    <source>
        <dbReference type="Proteomes" id="UP000646911"/>
    </source>
</evidence>
<dbReference type="NCBIfam" id="NF038048">
    <property type="entry name" value="DIP1984_fam"/>
    <property type="match status" value="1"/>
</dbReference>
<keyword evidence="3" id="KW-1185">Reference proteome</keyword>
<reference evidence="2 3" key="1">
    <citation type="submission" date="2020-08" db="EMBL/GenBank/DDBJ databases">
        <title>Novel species isolated from subtropical streams in China.</title>
        <authorList>
            <person name="Lu H."/>
        </authorList>
    </citation>
    <scope>NUCLEOTIDE SEQUENCE [LARGE SCALE GENOMIC DNA]</scope>
    <source>
        <strain evidence="2 3">NL8W</strain>
    </source>
</reference>
<comment type="caution">
    <text evidence="2">The sequence shown here is derived from an EMBL/GenBank/DDBJ whole genome shotgun (WGS) entry which is preliminary data.</text>
</comment>
<name>A0ABR6Z510_9BURK</name>
<keyword evidence="1" id="KW-0175">Coiled coil</keyword>
<dbReference type="Gene3D" id="6.10.320.10">
    <property type="match status" value="1"/>
</dbReference>
<dbReference type="Pfam" id="PF20935">
    <property type="entry name" value="DUF6847"/>
    <property type="match status" value="1"/>
</dbReference>
<dbReference type="EMBL" id="JACOFX010000002">
    <property type="protein sequence ID" value="MBC3906815.1"/>
    <property type="molecule type" value="Genomic_DNA"/>
</dbReference>
<dbReference type="RefSeq" id="WP_186952049.1">
    <property type="nucleotide sequence ID" value="NZ_JACOFX010000002.1"/>
</dbReference>
<dbReference type="InterPro" id="IPR047741">
    <property type="entry name" value="DIP1984-like"/>
</dbReference>
<protein>
    <submittedName>
        <fullName evidence="2">DIP1984 family protein</fullName>
    </submittedName>
</protein>
<organism evidence="2 3">
    <name type="scientific">Undibacterium umbellatum</name>
    <dbReference type="NCBI Taxonomy" id="2762300"/>
    <lineage>
        <taxon>Bacteria</taxon>
        <taxon>Pseudomonadati</taxon>
        <taxon>Pseudomonadota</taxon>
        <taxon>Betaproteobacteria</taxon>
        <taxon>Burkholderiales</taxon>
        <taxon>Oxalobacteraceae</taxon>
        <taxon>Undibacterium</taxon>
    </lineage>
</organism>
<proteinExistence type="predicted"/>
<accession>A0ABR6Z510</accession>
<dbReference type="CDD" id="cd12208">
    <property type="entry name" value="DIP1984-like"/>
    <property type="match status" value="1"/>
</dbReference>
<sequence>MKLAEALLLRGDLQKKLASMRERIVRNGLVQEGNTPQEDPEALLLEAYAVTTELEKLVLAINAANMSNKLPDGRILTAAIAERDSLIQRHGLLQAAIGSTQKEPDRYSAREIKWVSVFDVKKLQKQSEDLAKKLRELNAKIQESNWQVVL</sequence>